<dbReference type="PANTHER" id="PTHR30629">
    <property type="entry name" value="PROPHAGE INTEGRASE"/>
    <property type="match status" value="1"/>
</dbReference>
<gene>
    <name evidence="8" type="ORF">H9636_02725</name>
</gene>
<dbReference type="EMBL" id="JACSQA010000002">
    <property type="protein sequence ID" value="MBD8025565.1"/>
    <property type="molecule type" value="Genomic_DNA"/>
</dbReference>
<evidence type="ECO:0000259" key="6">
    <source>
        <dbReference type="PROSITE" id="PS51898"/>
    </source>
</evidence>
<evidence type="ECO:0000256" key="1">
    <source>
        <dbReference type="ARBA" id="ARBA00008857"/>
    </source>
</evidence>
<name>A0ABR8X8C6_9BACL</name>
<feature type="domain" description="Tyr recombinase" evidence="6">
    <location>
        <begin position="184"/>
        <end position="381"/>
    </location>
</feature>
<dbReference type="CDD" id="cd01189">
    <property type="entry name" value="INT_ICEBs1_C_like"/>
    <property type="match status" value="1"/>
</dbReference>
<sequence length="393" mass="46124">MVNVTKYYKHGKEPELYHYFNASNEKLWMFRHRYYDALGKRREKSKSGFKTDKAALKALLQVKASLLNGQTKHIENENLTVGDWLDLWYEMNHKKWKENTRIQRQNAINLHLKPLIGRCKLQNLDRAMYQRDFINVLEGKYSARSIHIWHSIFTIAINAAVEEEILLRNKFRKVVLPIVEGHEELQDNFLNESQLNLLLHDIKENEDITAYTLFLTLAYTGMRKGEALGLQWKNVDFDNHTITIERTRDDKTINSPKTKNSLRKILIDDVVINQLGTYMAWCKKRMFRYGQKIKDDSFVFISKYGAVPIFPRKTNDILNRSLERTKLHKITPHGLRHTHATILLNRGLEVKLIAERLGNSTDMIYKVYGHILKDLEKEAVKIFSQSLAVAKEK</sequence>
<feature type="domain" description="Core-binding (CB)" evidence="7">
    <location>
        <begin position="79"/>
        <end position="161"/>
    </location>
</feature>
<dbReference type="Gene3D" id="1.10.443.10">
    <property type="entry name" value="Intergrase catalytic core"/>
    <property type="match status" value="1"/>
</dbReference>
<evidence type="ECO:0000256" key="3">
    <source>
        <dbReference type="ARBA" id="ARBA00023125"/>
    </source>
</evidence>
<dbReference type="Pfam" id="PF14657">
    <property type="entry name" value="Arm-DNA-bind_4"/>
    <property type="match status" value="1"/>
</dbReference>
<dbReference type="PANTHER" id="PTHR30629:SF2">
    <property type="entry name" value="PROPHAGE INTEGRASE INTS-RELATED"/>
    <property type="match status" value="1"/>
</dbReference>
<dbReference type="Proteomes" id="UP000640930">
    <property type="component" value="Unassembled WGS sequence"/>
</dbReference>
<evidence type="ECO:0000259" key="7">
    <source>
        <dbReference type="PROSITE" id="PS51900"/>
    </source>
</evidence>
<dbReference type="InterPro" id="IPR004107">
    <property type="entry name" value="Integrase_SAM-like_N"/>
</dbReference>
<dbReference type="InterPro" id="IPR044068">
    <property type="entry name" value="CB"/>
</dbReference>
<evidence type="ECO:0000256" key="5">
    <source>
        <dbReference type="PROSITE-ProRule" id="PRU01248"/>
    </source>
</evidence>
<evidence type="ECO:0000256" key="2">
    <source>
        <dbReference type="ARBA" id="ARBA00022908"/>
    </source>
</evidence>
<dbReference type="SUPFAM" id="SSF56349">
    <property type="entry name" value="DNA breaking-rejoining enzymes"/>
    <property type="match status" value="1"/>
</dbReference>
<reference evidence="8 9" key="1">
    <citation type="submission" date="2020-08" db="EMBL/GenBank/DDBJ databases">
        <title>A Genomic Blueprint of the Chicken Gut Microbiome.</title>
        <authorList>
            <person name="Gilroy R."/>
            <person name="Ravi A."/>
            <person name="Getino M."/>
            <person name="Pursley I."/>
            <person name="Horton D.L."/>
            <person name="Alikhan N.-F."/>
            <person name="Baker D."/>
            <person name="Gharbi K."/>
            <person name="Hall N."/>
            <person name="Watson M."/>
            <person name="Adriaenssens E.M."/>
            <person name="Foster-Nyarko E."/>
            <person name="Jarju S."/>
            <person name="Secka A."/>
            <person name="Antonio M."/>
            <person name="Oren A."/>
            <person name="Chaudhuri R."/>
            <person name="La Ragione R.M."/>
            <person name="Hildebrand F."/>
            <person name="Pallen M.J."/>
        </authorList>
    </citation>
    <scope>NUCLEOTIDE SEQUENCE [LARGE SCALE GENOMIC DNA]</scope>
    <source>
        <strain evidence="8 9">Re31</strain>
    </source>
</reference>
<dbReference type="InterPro" id="IPR013762">
    <property type="entry name" value="Integrase-like_cat_sf"/>
</dbReference>
<keyword evidence="3 5" id="KW-0238">DNA-binding</keyword>
<dbReference type="PROSITE" id="PS51900">
    <property type="entry name" value="CB"/>
    <property type="match status" value="1"/>
</dbReference>
<dbReference type="Pfam" id="PF00589">
    <property type="entry name" value="Phage_integrase"/>
    <property type="match status" value="1"/>
</dbReference>
<evidence type="ECO:0000313" key="9">
    <source>
        <dbReference type="Proteomes" id="UP000640930"/>
    </source>
</evidence>
<protein>
    <submittedName>
        <fullName evidence="8">Site-specific integrase</fullName>
    </submittedName>
</protein>
<dbReference type="Gene3D" id="1.10.150.130">
    <property type="match status" value="1"/>
</dbReference>
<dbReference type="InterPro" id="IPR011010">
    <property type="entry name" value="DNA_brk_join_enz"/>
</dbReference>
<dbReference type="InterPro" id="IPR002104">
    <property type="entry name" value="Integrase_catalytic"/>
</dbReference>
<dbReference type="Pfam" id="PF14659">
    <property type="entry name" value="Phage_int_SAM_3"/>
    <property type="match status" value="1"/>
</dbReference>
<dbReference type="RefSeq" id="WP_191706116.1">
    <property type="nucleotide sequence ID" value="NZ_JACSQA010000002.1"/>
</dbReference>
<evidence type="ECO:0000256" key="4">
    <source>
        <dbReference type="ARBA" id="ARBA00023172"/>
    </source>
</evidence>
<dbReference type="InterPro" id="IPR028259">
    <property type="entry name" value="AP2-like_int_N"/>
</dbReference>
<comment type="caution">
    <text evidence="8">The sequence shown here is derived from an EMBL/GenBank/DDBJ whole genome shotgun (WGS) entry which is preliminary data.</text>
</comment>
<keyword evidence="9" id="KW-1185">Reference proteome</keyword>
<dbReference type="PROSITE" id="PS51898">
    <property type="entry name" value="TYR_RECOMBINASE"/>
    <property type="match status" value="1"/>
</dbReference>
<keyword evidence="4" id="KW-0233">DNA recombination</keyword>
<organism evidence="8 9">
    <name type="scientific">Ureibacillus galli</name>
    <dbReference type="NCBI Taxonomy" id="2762222"/>
    <lineage>
        <taxon>Bacteria</taxon>
        <taxon>Bacillati</taxon>
        <taxon>Bacillota</taxon>
        <taxon>Bacilli</taxon>
        <taxon>Bacillales</taxon>
        <taxon>Caryophanaceae</taxon>
        <taxon>Ureibacillus</taxon>
    </lineage>
</organism>
<dbReference type="InterPro" id="IPR010998">
    <property type="entry name" value="Integrase_recombinase_N"/>
</dbReference>
<evidence type="ECO:0000313" key="8">
    <source>
        <dbReference type="EMBL" id="MBD8025565.1"/>
    </source>
</evidence>
<keyword evidence="2" id="KW-0229">DNA integration</keyword>
<accession>A0ABR8X8C6</accession>
<comment type="similarity">
    <text evidence="1">Belongs to the 'phage' integrase family.</text>
</comment>
<proteinExistence type="inferred from homology"/>
<dbReference type="InterPro" id="IPR050808">
    <property type="entry name" value="Phage_Integrase"/>
</dbReference>